<protein>
    <recommendedName>
        <fullName evidence="4">DUF4157 domain-containing protein</fullName>
    </recommendedName>
</protein>
<reference evidence="2 3" key="1">
    <citation type="submission" date="2019-03" db="EMBL/GenBank/DDBJ databases">
        <title>Genomic Encyclopedia of Type Strains, Phase IV (KMG-IV): sequencing the most valuable type-strain genomes for metagenomic binning, comparative biology and taxonomic classification.</title>
        <authorList>
            <person name="Goeker M."/>
        </authorList>
    </citation>
    <scope>NUCLEOTIDE SEQUENCE [LARGE SCALE GENOMIC DNA]</scope>
    <source>
        <strain evidence="2 3">DSM 21100</strain>
    </source>
</reference>
<keyword evidence="1" id="KW-1133">Transmembrane helix</keyword>
<evidence type="ECO:0000313" key="3">
    <source>
        <dbReference type="Proteomes" id="UP000295807"/>
    </source>
</evidence>
<organism evidence="2 3">
    <name type="scientific">Anseongella ginsenosidimutans</name>
    <dbReference type="NCBI Taxonomy" id="496056"/>
    <lineage>
        <taxon>Bacteria</taxon>
        <taxon>Pseudomonadati</taxon>
        <taxon>Bacteroidota</taxon>
        <taxon>Sphingobacteriia</taxon>
        <taxon>Sphingobacteriales</taxon>
        <taxon>Sphingobacteriaceae</taxon>
        <taxon>Anseongella</taxon>
    </lineage>
</organism>
<dbReference type="EMBL" id="SMAD01000001">
    <property type="protein sequence ID" value="TCS89875.1"/>
    <property type="molecule type" value="Genomic_DNA"/>
</dbReference>
<keyword evidence="1" id="KW-0472">Membrane</keyword>
<sequence>MIIVSKWFLYIFTFAFADAMALFPFIILRSRALNGNRELIMHERIHLRQQAEMLVIFFYLWYLTEYLLRRLRGNGHMTAYLGISFEREARAHARNPAYLASRKFWAFLAWI</sequence>
<dbReference type="OrthoDB" id="1027344at2"/>
<evidence type="ECO:0000256" key="1">
    <source>
        <dbReference type="SAM" id="Phobius"/>
    </source>
</evidence>
<feature type="transmembrane region" description="Helical" evidence="1">
    <location>
        <begin position="47"/>
        <end position="68"/>
    </location>
</feature>
<name>A0A4R3KW96_9SPHI</name>
<comment type="caution">
    <text evidence="2">The sequence shown here is derived from an EMBL/GenBank/DDBJ whole genome shotgun (WGS) entry which is preliminary data.</text>
</comment>
<accession>A0A4R3KW96</accession>
<keyword evidence="3" id="KW-1185">Reference proteome</keyword>
<evidence type="ECO:0008006" key="4">
    <source>
        <dbReference type="Google" id="ProtNLM"/>
    </source>
</evidence>
<evidence type="ECO:0000313" key="2">
    <source>
        <dbReference type="EMBL" id="TCS89875.1"/>
    </source>
</evidence>
<proteinExistence type="predicted"/>
<gene>
    <name evidence="2" type="ORF">EDD80_10172</name>
</gene>
<dbReference type="RefSeq" id="WP_132127355.1">
    <property type="nucleotide sequence ID" value="NZ_CP042432.1"/>
</dbReference>
<dbReference type="Proteomes" id="UP000295807">
    <property type="component" value="Unassembled WGS sequence"/>
</dbReference>
<feature type="transmembrane region" description="Helical" evidence="1">
    <location>
        <begin position="7"/>
        <end position="27"/>
    </location>
</feature>
<dbReference type="AlphaFoldDB" id="A0A4R3KW96"/>
<keyword evidence="1" id="KW-0812">Transmembrane</keyword>